<protein>
    <submittedName>
        <fullName evidence="3">Uncharacterized protein</fullName>
    </submittedName>
</protein>
<evidence type="ECO:0000256" key="1">
    <source>
        <dbReference type="SAM" id="Coils"/>
    </source>
</evidence>
<comment type="caution">
    <text evidence="3">The sequence shown here is derived from an EMBL/GenBank/DDBJ whole genome shotgun (WGS) entry which is preliminary data.</text>
</comment>
<proteinExistence type="predicted"/>
<evidence type="ECO:0000313" key="4">
    <source>
        <dbReference type="Proteomes" id="UP001301350"/>
    </source>
</evidence>
<keyword evidence="1" id="KW-0175">Coiled coil</keyword>
<dbReference type="EMBL" id="JANCYW010000011">
    <property type="protein sequence ID" value="KAK4537139.1"/>
    <property type="molecule type" value="Genomic_DNA"/>
</dbReference>
<accession>A0AAV9IYF8</accession>
<organism evidence="3 4">
    <name type="scientific">Cyanidium caldarium</name>
    <name type="common">Red alga</name>
    <dbReference type="NCBI Taxonomy" id="2771"/>
    <lineage>
        <taxon>Eukaryota</taxon>
        <taxon>Rhodophyta</taxon>
        <taxon>Bangiophyceae</taxon>
        <taxon>Cyanidiales</taxon>
        <taxon>Cyanidiaceae</taxon>
        <taxon>Cyanidium</taxon>
    </lineage>
</organism>
<sequence length="91" mass="10911">MRYQEEEQVDVHREQGLQSDAQETHRFYARLREGLDKERAELRQWRVQLEADVAQLERQLRQVQAEVVRRLEGHHESEKEEEEAAGNEKGE</sequence>
<gene>
    <name evidence="3" type="ORF">CDCA_CDCA11G3164</name>
</gene>
<evidence type="ECO:0000313" key="3">
    <source>
        <dbReference type="EMBL" id="KAK4537139.1"/>
    </source>
</evidence>
<feature type="region of interest" description="Disordered" evidence="2">
    <location>
        <begin position="1"/>
        <end position="23"/>
    </location>
</feature>
<dbReference type="Proteomes" id="UP001301350">
    <property type="component" value="Unassembled WGS sequence"/>
</dbReference>
<dbReference type="AlphaFoldDB" id="A0AAV9IYF8"/>
<reference evidence="3 4" key="1">
    <citation type="submission" date="2022-07" db="EMBL/GenBank/DDBJ databases">
        <title>Genome-wide signatures of adaptation to extreme environments.</title>
        <authorList>
            <person name="Cho C.H."/>
            <person name="Yoon H.S."/>
        </authorList>
    </citation>
    <scope>NUCLEOTIDE SEQUENCE [LARGE SCALE GENOMIC DNA]</scope>
    <source>
        <strain evidence="3 4">DBV 063 E5</strain>
    </source>
</reference>
<feature type="region of interest" description="Disordered" evidence="2">
    <location>
        <begin position="71"/>
        <end position="91"/>
    </location>
</feature>
<evidence type="ECO:0000256" key="2">
    <source>
        <dbReference type="SAM" id="MobiDB-lite"/>
    </source>
</evidence>
<keyword evidence="4" id="KW-1185">Reference proteome</keyword>
<name>A0AAV9IYF8_CYACA</name>
<feature type="coiled-coil region" evidence="1">
    <location>
        <begin position="28"/>
        <end position="66"/>
    </location>
</feature>